<dbReference type="InterPro" id="IPR019577">
    <property type="entry name" value="SPARC/Testican_Ca-bd-dom"/>
</dbReference>
<keyword evidence="4" id="KW-0106">Calcium</keyword>
<evidence type="ECO:0000256" key="4">
    <source>
        <dbReference type="ARBA" id="ARBA00022837"/>
    </source>
</evidence>
<feature type="domain" description="Thyroglobulin type-1" evidence="10">
    <location>
        <begin position="89"/>
        <end position="159"/>
    </location>
</feature>
<feature type="signal peptide" evidence="9">
    <location>
        <begin position="1"/>
        <end position="23"/>
    </location>
</feature>
<gene>
    <name evidence="11" type="ORF">AB6A40_000443</name>
</gene>
<keyword evidence="5 7" id="KW-1015">Disulfide bond</keyword>
<dbReference type="PANTHER" id="PTHR12352">
    <property type="entry name" value="SECRETED MODULAR CALCIUM-BINDING PROTEIN"/>
    <property type="match status" value="1"/>
</dbReference>
<evidence type="ECO:0000256" key="7">
    <source>
        <dbReference type="PROSITE-ProRule" id="PRU00500"/>
    </source>
</evidence>
<evidence type="ECO:0000313" key="12">
    <source>
        <dbReference type="Proteomes" id="UP001608902"/>
    </source>
</evidence>
<dbReference type="AlphaFoldDB" id="A0ABD6E6H1"/>
<dbReference type="Gene3D" id="4.10.800.10">
    <property type="entry name" value="Thyroglobulin type-1"/>
    <property type="match status" value="1"/>
</dbReference>
<keyword evidence="12" id="KW-1185">Reference proteome</keyword>
<dbReference type="Pfam" id="PF00086">
    <property type="entry name" value="Thyroglobulin_1"/>
    <property type="match status" value="1"/>
</dbReference>
<comment type="caution">
    <text evidence="7">Lacks conserved residue(s) required for the propagation of feature annotation.</text>
</comment>
<name>A0ABD6E6H1_9BILA</name>
<dbReference type="Pfam" id="PF10591">
    <property type="entry name" value="SPARC_Ca_bdg"/>
    <property type="match status" value="1"/>
</dbReference>
<keyword evidence="6" id="KW-0325">Glycoprotein</keyword>
<dbReference type="EMBL" id="JBGFUD010000121">
    <property type="protein sequence ID" value="MFH4973734.1"/>
    <property type="molecule type" value="Genomic_DNA"/>
</dbReference>
<sequence length="304" mass="35123">MKSTPLLLLFIAFTSLLTTDVCCLSNRWRGRHRHSTRTAKLKNDENAPSNEATMNEEVNDGLRRNATESQGIHLKPKTKANIIAEIDDKIDCKTQRERIMDKHNNTPDSNVYIPTCAGKNDVLFNRIQCHRVSQFCWCVDEVSGVPIWGTSRLNASPDCDIDHEANKNHIHEIKGCTGRKKIKFYNRLLSSIETEMIIALSNNEFADILSSKEKAIRWKFRQLDLNQNSVLERREWKPYRKELKTWNKLRKCGRNFMRSCDVDGDRKITDAEWIDCTINVGTSVSRPKVSMRTNPFLDILKPDD</sequence>
<dbReference type="CDD" id="cd00191">
    <property type="entry name" value="TY"/>
    <property type="match status" value="1"/>
</dbReference>
<evidence type="ECO:0000259" key="10">
    <source>
        <dbReference type="PROSITE" id="PS51162"/>
    </source>
</evidence>
<evidence type="ECO:0000313" key="11">
    <source>
        <dbReference type="EMBL" id="MFH4973734.1"/>
    </source>
</evidence>
<evidence type="ECO:0000256" key="3">
    <source>
        <dbReference type="ARBA" id="ARBA00022737"/>
    </source>
</evidence>
<dbReference type="InterPro" id="IPR018247">
    <property type="entry name" value="EF_Hand_1_Ca_BS"/>
</dbReference>
<evidence type="ECO:0000256" key="8">
    <source>
        <dbReference type="SAM" id="MobiDB-lite"/>
    </source>
</evidence>
<dbReference type="Gene3D" id="1.10.238.10">
    <property type="entry name" value="EF-hand"/>
    <property type="match status" value="1"/>
</dbReference>
<protein>
    <recommendedName>
        <fullName evidence="10">Thyroglobulin type-1 domain-containing protein</fullName>
    </recommendedName>
</protein>
<dbReference type="SUPFAM" id="SSF47473">
    <property type="entry name" value="EF-hand"/>
    <property type="match status" value="1"/>
</dbReference>
<dbReference type="PANTHER" id="PTHR12352:SF30">
    <property type="entry name" value="FI05255P"/>
    <property type="match status" value="1"/>
</dbReference>
<organism evidence="11 12">
    <name type="scientific">Gnathostoma spinigerum</name>
    <dbReference type="NCBI Taxonomy" id="75299"/>
    <lineage>
        <taxon>Eukaryota</taxon>
        <taxon>Metazoa</taxon>
        <taxon>Ecdysozoa</taxon>
        <taxon>Nematoda</taxon>
        <taxon>Chromadorea</taxon>
        <taxon>Rhabditida</taxon>
        <taxon>Spirurina</taxon>
        <taxon>Gnathostomatomorpha</taxon>
        <taxon>Gnathostomatoidea</taxon>
        <taxon>Gnathostomatidae</taxon>
        <taxon>Gnathostoma</taxon>
    </lineage>
</organism>
<evidence type="ECO:0000256" key="1">
    <source>
        <dbReference type="ARBA" id="ARBA00004613"/>
    </source>
</evidence>
<dbReference type="Proteomes" id="UP001608902">
    <property type="component" value="Unassembled WGS sequence"/>
</dbReference>
<dbReference type="SUPFAM" id="SSF57610">
    <property type="entry name" value="Thyroglobulin type-1 domain"/>
    <property type="match status" value="1"/>
</dbReference>
<dbReference type="InterPro" id="IPR011992">
    <property type="entry name" value="EF-hand-dom_pair"/>
</dbReference>
<feature type="chain" id="PRO_5044828107" description="Thyroglobulin type-1 domain-containing protein" evidence="9">
    <location>
        <begin position="24"/>
        <end position="304"/>
    </location>
</feature>
<feature type="region of interest" description="Disordered" evidence="8">
    <location>
        <begin position="33"/>
        <end position="59"/>
    </location>
</feature>
<evidence type="ECO:0000256" key="5">
    <source>
        <dbReference type="ARBA" id="ARBA00023157"/>
    </source>
</evidence>
<feature type="disulfide bond" evidence="7">
    <location>
        <begin position="129"/>
        <end position="136"/>
    </location>
</feature>
<dbReference type="CDD" id="cd16234">
    <property type="entry name" value="EFh_SPARC_SMOC"/>
    <property type="match status" value="1"/>
</dbReference>
<comment type="subcellular location">
    <subcellularLocation>
        <location evidence="1">Secreted</location>
    </subcellularLocation>
</comment>
<dbReference type="PROSITE" id="PS51162">
    <property type="entry name" value="THYROGLOBULIN_1_2"/>
    <property type="match status" value="1"/>
</dbReference>
<dbReference type="InterPro" id="IPR000716">
    <property type="entry name" value="Thyroglobulin_1"/>
</dbReference>
<keyword evidence="9" id="KW-0732">Signal</keyword>
<proteinExistence type="predicted"/>
<keyword evidence="3" id="KW-0677">Repeat</keyword>
<dbReference type="PROSITE" id="PS00018">
    <property type="entry name" value="EF_HAND_1"/>
    <property type="match status" value="1"/>
</dbReference>
<evidence type="ECO:0000256" key="2">
    <source>
        <dbReference type="ARBA" id="ARBA00022525"/>
    </source>
</evidence>
<keyword evidence="2" id="KW-0964">Secreted</keyword>
<dbReference type="InterPro" id="IPR051950">
    <property type="entry name" value="Dev_reg/Prot_inhib"/>
</dbReference>
<comment type="caution">
    <text evidence="11">The sequence shown here is derived from an EMBL/GenBank/DDBJ whole genome shotgun (WGS) entry which is preliminary data.</text>
</comment>
<dbReference type="GO" id="GO:0005576">
    <property type="term" value="C:extracellular region"/>
    <property type="evidence" value="ECO:0007669"/>
    <property type="project" value="UniProtKB-SubCell"/>
</dbReference>
<reference evidence="11 12" key="1">
    <citation type="submission" date="2024-08" db="EMBL/GenBank/DDBJ databases">
        <title>Gnathostoma spinigerum genome.</title>
        <authorList>
            <person name="Gonzalez-Bertolin B."/>
            <person name="Monzon S."/>
            <person name="Zaballos A."/>
            <person name="Jimenez P."/>
            <person name="Dekumyoy P."/>
            <person name="Varona S."/>
            <person name="Cuesta I."/>
            <person name="Sumanam S."/>
            <person name="Adisakwattana P."/>
            <person name="Gasser R.B."/>
            <person name="Hernandez-Gonzalez A."/>
            <person name="Young N.D."/>
            <person name="Perteguer M.J."/>
        </authorList>
    </citation>
    <scope>NUCLEOTIDE SEQUENCE [LARGE SCALE GENOMIC DNA]</scope>
    <source>
        <strain evidence="11">AL3</strain>
        <tissue evidence="11">Liver</tissue>
    </source>
</reference>
<accession>A0ABD6E6H1</accession>
<dbReference type="SMART" id="SM00211">
    <property type="entry name" value="TY"/>
    <property type="match status" value="1"/>
</dbReference>
<dbReference type="InterPro" id="IPR036857">
    <property type="entry name" value="Thyroglobulin_1_sf"/>
</dbReference>
<evidence type="ECO:0000256" key="6">
    <source>
        <dbReference type="ARBA" id="ARBA00023180"/>
    </source>
</evidence>
<evidence type="ECO:0000256" key="9">
    <source>
        <dbReference type="SAM" id="SignalP"/>
    </source>
</evidence>